<proteinExistence type="predicted"/>
<dbReference type="AlphaFoldDB" id="A0AAN7BDW9"/>
<reference evidence="1" key="2">
    <citation type="submission" date="2023-05" db="EMBL/GenBank/DDBJ databases">
        <authorList>
            <consortium name="Lawrence Berkeley National Laboratory"/>
            <person name="Steindorff A."/>
            <person name="Hensen N."/>
            <person name="Bonometti L."/>
            <person name="Westerberg I."/>
            <person name="Brannstrom I.O."/>
            <person name="Guillou S."/>
            <person name="Cros-Aarteil S."/>
            <person name="Calhoun S."/>
            <person name="Haridas S."/>
            <person name="Kuo A."/>
            <person name="Mondo S."/>
            <person name="Pangilinan J."/>
            <person name="Riley R."/>
            <person name="Labutti K."/>
            <person name="Andreopoulos B."/>
            <person name="Lipzen A."/>
            <person name="Chen C."/>
            <person name="Yanf M."/>
            <person name="Daum C."/>
            <person name="Ng V."/>
            <person name="Clum A."/>
            <person name="Ohm R."/>
            <person name="Martin F."/>
            <person name="Silar P."/>
            <person name="Natvig D."/>
            <person name="Lalanne C."/>
            <person name="Gautier V."/>
            <person name="Ament-Velasquez S.L."/>
            <person name="Kruys A."/>
            <person name="Hutchinson M.I."/>
            <person name="Powell A.J."/>
            <person name="Barry K."/>
            <person name="Miller A.N."/>
            <person name="Grigoriev I.V."/>
            <person name="Debuchy R."/>
            <person name="Gladieux P."/>
            <person name="Thoren M.H."/>
            <person name="Johannesson H."/>
        </authorList>
    </citation>
    <scope>NUCLEOTIDE SEQUENCE</scope>
    <source>
        <strain evidence="1">CBS 990.96</strain>
    </source>
</reference>
<keyword evidence="2" id="KW-1185">Reference proteome</keyword>
<comment type="caution">
    <text evidence="1">The sequence shown here is derived from an EMBL/GenBank/DDBJ whole genome shotgun (WGS) entry which is preliminary data.</text>
</comment>
<evidence type="ECO:0000313" key="2">
    <source>
        <dbReference type="Proteomes" id="UP001301958"/>
    </source>
</evidence>
<evidence type="ECO:0008006" key="3">
    <source>
        <dbReference type="Google" id="ProtNLM"/>
    </source>
</evidence>
<accession>A0AAN7BDW9</accession>
<dbReference type="EMBL" id="MU865489">
    <property type="protein sequence ID" value="KAK4222141.1"/>
    <property type="molecule type" value="Genomic_DNA"/>
</dbReference>
<dbReference type="Proteomes" id="UP001301958">
    <property type="component" value="Unassembled WGS sequence"/>
</dbReference>
<dbReference type="SUPFAM" id="SSF48403">
    <property type="entry name" value="Ankyrin repeat"/>
    <property type="match status" value="1"/>
</dbReference>
<sequence length="169" mass="18629">MKHDAQLKQKSLNSAFTIAREAHPQWPLQLMGTPLCVAISVNSLIAVDTLLSLGANPLARVYADGNYAPNDPRSHWTAFHIATRHHCPEILQTLLGSIRSTKLESLISEDPLAIALSYSTPLERRAMHGSNNITNLKQTVRIIQRLQPLSTISISGITALMQAIDFSRL</sequence>
<dbReference type="InterPro" id="IPR036770">
    <property type="entry name" value="Ankyrin_rpt-contain_sf"/>
</dbReference>
<evidence type="ECO:0000313" key="1">
    <source>
        <dbReference type="EMBL" id="KAK4222141.1"/>
    </source>
</evidence>
<gene>
    <name evidence="1" type="ORF">QBC38DRAFT_375746</name>
</gene>
<organism evidence="1 2">
    <name type="scientific">Podospora fimiseda</name>
    <dbReference type="NCBI Taxonomy" id="252190"/>
    <lineage>
        <taxon>Eukaryota</taxon>
        <taxon>Fungi</taxon>
        <taxon>Dikarya</taxon>
        <taxon>Ascomycota</taxon>
        <taxon>Pezizomycotina</taxon>
        <taxon>Sordariomycetes</taxon>
        <taxon>Sordariomycetidae</taxon>
        <taxon>Sordariales</taxon>
        <taxon>Podosporaceae</taxon>
        <taxon>Podospora</taxon>
    </lineage>
</organism>
<name>A0AAN7BDW9_9PEZI</name>
<protein>
    <recommendedName>
        <fullName evidence="3">Ankyrin repeat protein</fullName>
    </recommendedName>
</protein>
<dbReference type="Gene3D" id="1.25.40.20">
    <property type="entry name" value="Ankyrin repeat-containing domain"/>
    <property type="match status" value="1"/>
</dbReference>
<reference evidence="1" key="1">
    <citation type="journal article" date="2023" name="Mol. Phylogenet. Evol.">
        <title>Genome-scale phylogeny and comparative genomics of the fungal order Sordariales.</title>
        <authorList>
            <person name="Hensen N."/>
            <person name="Bonometti L."/>
            <person name="Westerberg I."/>
            <person name="Brannstrom I.O."/>
            <person name="Guillou S."/>
            <person name="Cros-Aarteil S."/>
            <person name="Calhoun S."/>
            <person name="Haridas S."/>
            <person name="Kuo A."/>
            <person name="Mondo S."/>
            <person name="Pangilinan J."/>
            <person name="Riley R."/>
            <person name="LaButti K."/>
            <person name="Andreopoulos B."/>
            <person name="Lipzen A."/>
            <person name="Chen C."/>
            <person name="Yan M."/>
            <person name="Daum C."/>
            <person name="Ng V."/>
            <person name="Clum A."/>
            <person name="Steindorff A."/>
            <person name="Ohm R.A."/>
            <person name="Martin F."/>
            <person name="Silar P."/>
            <person name="Natvig D.O."/>
            <person name="Lalanne C."/>
            <person name="Gautier V."/>
            <person name="Ament-Velasquez S.L."/>
            <person name="Kruys A."/>
            <person name="Hutchinson M.I."/>
            <person name="Powell A.J."/>
            <person name="Barry K."/>
            <person name="Miller A.N."/>
            <person name="Grigoriev I.V."/>
            <person name="Debuchy R."/>
            <person name="Gladieux P."/>
            <person name="Hiltunen Thoren M."/>
            <person name="Johannesson H."/>
        </authorList>
    </citation>
    <scope>NUCLEOTIDE SEQUENCE</scope>
    <source>
        <strain evidence="1">CBS 990.96</strain>
    </source>
</reference>